<sequence length="85" mass="9376">MALQGTRRRKPSPEQIGKRMREGFGAIGKLLKKEDVVLKAAKMSPKKPAVEKPPKPAITSGLRRHRASIKARELRPSVAGLLRAQ</sequence>
<feature type="region of interest" description="Disordered" evidence="1">
    <location>
        <begin position="42"/>
        <end position="68"/>
    </location>
</feature>
<dbReference type="AlphaFoldDB" id="A0A0F9K6I8"/>
<protein>
    <submittedName>
        <fullName evidence="2">Uncharacterized protein</fullName>
    </submittedName>
</protein>
<name>A0A0F9K6I8_9ZZZZ</name>
<feature type="compositionally biased region" description="Basic residues" evidence="1">
    <location>
        <begin position="1"/>
        <end position="10"/>
    </location>
</feature>
<evidence type="ECO:0000313" key="2">
    <source>
        <dbReference type="EMBL" id="KKM06763.1"/>
    </source>
</evidence>
<organism evidence="2">
    <name type="scientific">marine sediment metagenome</name>
    <dbReference type="NCBI Taxonomy" id="412755"/>
    <lineage>
        <taxon>unclassified sequences</taxon>
        <taxon>metagenomes</taxon>
        <taxon>ecological metagenomes</taxon>
    </lineage>
</organism>
<feature type="region of interest" description="Disordered" evidence="1">
    <location>
        <begin position="1"/>
        <end position="20"/>
    </location>
</feature>
<comment type="caution">
    <text evidence="2">The sequence shown here is derived from an EMBL/GenBank/DDBJ whole genome shotgun (WGS) entry which is preliminary data.</text>
</comment>
<accession>A0A0F9K6I8</accession>
<proteinExistence type="predicted"/>
<evidence type="ECO:0000256" key="1">
    <source>
        <dbReference type="SAM" id="MobiDB-lite"/>
    </source>
</evidence>
<dbReference type="EMBL" id="LAZR01015918">
    <property type="protein sequence ID" value="KKM06763.1"/>
    <property type="molecule type" value="Genomic_DNA"/>
</dbReference>
<gene>
    <name evidence="2" type="ORF">LCGC14_1740700</name>
</gene>
<reference evidence="2" key="1">
    <citation type="journal article" date="2015" name="Nature">
        <title>Complex archaea that bridge the gap between prokaryotes and eukaryotes.</title>
        <authorList>
            <person name="Spang A."/>
            <person name="Saw J.H."/>
            <person name="Jorgensen S.L."/>
            <person name="Zaremba-Niedzwiedzka K."/>
            <person name="Martijn J."/>
            <person name="Lind A.E."/>
            <person name="van Eijk R."/>
            <person name="Schleper C."/>
            <person name="Guy L."/>
            <person name="Ettema T.J."/>
        </authorList>
    </citation>
    <scope>NUCLEOTIDE SEQUENCE</scope>
</reference>